<protein>
    <submittedName>
        <fullName evidence="1">Uncharacterized protein</fullName>
    </submittedName>
</protein>
<proteinExistence type="predicted"/>
<reference evidence="1 2" key="1">
    <citation type="submission" date="2018-03" db="EMBL/GenBank/DDBJ databases">
        <title>The uncultured portion of the human microbiome is neutrally assembled.</title>
        <authorList>
            <person name="Jeraldo P."/>
            <person name="Boardman L."/>
            <person name="White B.A."/>
            <person name="Nelson H."/>
            <person name="Goldenfeld N."/>
            <person name="Chia N."/>
        </authorList>
    </citation>
    <scope>NUCLEOTIDE SEQUENCE [LARGE SCALE GENOMIC DNA]</scope>
    <source>
        <strain evidence="1">CIM:MAG 903</strain>
    </source>
</reference>
<evidence type="ECO:0000313" key="2">
    <source>
        <dbReference type="Proteomes" id="UP000246114"/>
    </source>
</evidence>
<gene>
    <name evidence="1" type="ORF">DBY38_12770</name>
</gene>
<sequence>MNKYVIYVDETKVHRHEINVEGNISQEELDQLCKKIDSRSFSTDTVMRSLARDRRFKSIKLSQDSEGSLTNINIPGLEVIDKC</sequence>
<dbReference type="EMBL" id="QAMZ01000053">
    <property type="protein sequence ID" value="PWL51812.1"/>
    <property type="molecule type" value="Genomic_DNA"/>
</dbReference>
<evidence type="ECO:0000313" key="1">
    <source>
        <dbReference type="EMBL" id="PWL51812.1"/>
    </source>
</evidence>
<dbReference type="AlphaFoldDB" id="A0A316LZT4"/>
<dbReference type="Proteomes" id="UP000246114">
    <property type="component" value="Unassembled WGS sequence"/>
</dbReference>
<name>A0A316LZT4_9CLOT</name>
<comment type="caution">
    <text evidence="1">The sequence shown here is derived from an EMBL/GenBank/DDBJ whole genome shotgun (WGS) entry which is preliminary data.</text>
</comment>
<dbReference type="RefSeq" id="WP_168972125.1">
    <property type="nucleotide sequence ID" value="NZ_JABAGG010000006.1"/>
</dbReference>
<accession>A0A316LZT4</accession>
<organism evidence="1 2">
    <name type="scientific">Clostridium cadaveris</name>
    <dbReference type="NCBI Taxonomy" id="1529"/>
    <lineage>
        <taxon>Bacteria</taxon>
        <taxon>Bacillati</taxon>
        <taxon>Bacillota</taxon>
        <taxon>Clostridia</taxon>
        <taxon>Eubacteriales</taxon>
        <taxon>Clostridiaceae</taxon>
        <taxon>Clostridium</taxon>
    </lineage>
</organism>